<dbReference type="EMBL" id="MLJW01004711">
    <property type="protein sequence ID" value="OIQ69466.1"/>
    <property type="molecule type" value="Genomic_DNA"/>
</dbReference>
<dbReference type="Pfam" id="PF00106">
    <property type="entry name" value="adh_short"/>
    <property type="match status" value="1"/>
</dbReference>
<name>A0A1J5PE13_9ZZZZ</name>
<feature type="region of interest" description="Disordered" evidence="1">
    <location>
        <begin position="1"/>
        <end position="30"/>
    </location>
</feature>
<protein>
    <submittedName>
        <fullName evidence="2">Sepiapterin reductase</fullName>
        <ecNumber evidence="2">1.1.1.325</ecNumber>
    </submittedName>
</protein>
<dbReference type="InterPro" id="IPR002347">
    <property type="entry name" value="SDR_fam"/>
</dbReference>
<proteinExistence type="predicted"/>
<accession>A0A1J5PE13</accession>
<reference evidence="2" key="1">
    <citation type="submission" date="2016-10" db="EMBL/GenBank/DDBJ databases">
        <title>Sequence of Gallionella enrichment culture.</title>
        <authorList>
            <person name="Poehlein A."/>
            <person name="Muehling M."/>
            <person name="Daniel R."/>
        </authorList>
    </citation>
    <scope>NUCLEOTIDE SEQUENCE</scope>
</reference>
<keyword evidence="2" id="KW-0560">Oxidoreductase</keyword>
<dbReference type="PANTHER" id="PTHR43431:SF7">
    <property type="entry name" value="OXIDOREDUCTASE, SHORT CHAIN DEHYDROGENASE_REDUCTASE FAMILY (AFU_ORTHOLOGUE AFUA_5G14000)"/>
    <property type="match status" value="1"/>
</dbReference>
<dbReference type="SUPFAM" id="SSF51735">
    <property type="entry name" value="NAD(P)-binding Rossmann-fold domains"/>
    <property type="match status" value="1"/>
</dbReference>
<comment type="caution">
    <text evidence="2">The sequence shown here is derived from an EMBL/GenBank/DDBJ whole genome shotgun (WGS) entry which is preliminary data.</text>
</comment>
<evidence type="ECO:0000313" key="2">
    <source>
        <dbReference type="EMBL" id="OIQ69466.1"/>
    </source>
</evidence>
<dbReference type="EC" id="1.1.1.325" evidence="2"/>
<feature type="compositionally biased region" description="Basic and acidic residues" evidence="1">
    <location>
        <begin position="1"/>
        <end position="27"/>
    </location>
</feature>
<organism evidence="2">
    <name type="scientific">mine drainage metagenome</name>
    <dbReference type="NCBI Taxonomy" id="410659"/>
    <lineage>
        <taxon>unclassified sequences</taxon>
        <taxon>metagenomes</taxon>
        <taxon>ecological metagenomes</taxon>
    </lineage>
</organism>
<dbReference type="PRINTS" id="PR00081">
    <property type="entry name" value="GDHRDH"/>
</dbReference>
<gene>
    <name evidence="2" type="ORF">GALL_489340</name>
</gene>
<dbReference type="InterPro" id="IPR036291">
    <property type="entry name" value="NAD(P)-bd_dom_sf"/>
</dbReference>
<feature type="region of interest" description="Disordered" evidence="1">
    <location>
        <begin position="62"/>
        <end position="98"/>
    </location>
</feature>
<evidence type="ECO:0000256" key="1">
    <source>
        <dbReference type="SAM" id="MobiDB-lite"/>
    </source>
</evidence>
<dbReference type="Gene3D" id="3.40.50.720">
    <property type="entry name" value="NAD(P)-binding Rossmann-like Domain"/>
    <property type="match status" value="1"/>
</dbReference>
<dbReference type="PANTHER" id="PTHR43431">
    <property type="entry name" value="OXIDOREDUCTASE, SHORT CHAIN DEHYDROGENASE/REDUCTASE FAMILY (AFU_ORTHOLOGUE AFUA_5G14000)"/>
    <property type="match status" value="1"/>
</dbReference>
<dbReference type="AlphaFoldDB" id="A0A1J5PE13"/>
<dbReference type="GO" id="GO:0016491">
    <property type="term" value="F:oxidoreductase activity"/>
    <property type="evidence" value="ECO:0007669"/>
    <property type="project" value="UniProtKB-KW"/>
</dbReference>
<sequence length="329" mass="35441">MHRICDQRYRARDQPARDLRQPEGQVDRHRRRKVAIARLSMVMRVIVWHEYLPDSPTPLPSPAATGASIPAAHRHPRFDKPRGSVQLAPATAPEAPPMSDPIALIVGTGSGLSAALARRFRRAGYHPVLAARDTTKLAALAQETGATCQRCEASDPASVAALFASLPASPRVVVYNPSARERGPLTDIDPAGVRRALEVTAFGAFLVGQAATRAMLAATPIDGTHGTILFTGASAGVKGFAQSAPFAMGKFAQRGLAQSMSRELHPKGIHVAWVNIDGQIRNPGRTEPPEAPDSMLAPDAIAETYLMLVNQPRSAWSEEIAVRPWVERF</sequence>